<comment type="caution">
    <text evidence="1">The sequence shown here is derived from an EMBL/GenBank/DDBJ whole genome shotgun (WGS) entry which is preliminary data.</text>
</comment>
<evidence type="ECO:0000313" key="1">
    <source>
        <dbReference type="EMBL" id="KAI0048867.1"/>
    </source>
</evidence>
<evidence type="ECO:0000313" key="2">
    <source>
        <dbReference type="Proteomes" id="UP000814033"/>
    </source>
</evidence>
<proteinExistence type="predicted"/>
<sequence>MSSTAFFPPPSSYKPQIRQEGFHLPSPPPSIPSPAPASAPGAAAAFDPNNLFGAFALPESFRKGAHPDGAPSMDFSDELATLMAHDRPAHAHTPERAPHHAQDHAGGYRHNLFDLSAPAAAYPPAPAHTQQYALQPHLPPFPDPYAAPPSPPHAAPPPHFNSTLPALSSSLRYTDPRDPPPQHHHHQQQQQQQQHQQQQAAQQAASYGARSPSRSRSRGVGPARTTRAKRGSVSSVSPPRHPVLIPHRPSLALHTGAGGGWAQEFALPTPESLGGAGGGFGSYTSVGGTPGGAGISPKELGEGMDAAAKQAAIANEKRRRRRESHNAVERRRRDNINEKISELATLIPECLLDPAAPGPTPTSPGPDDALFPGLSALASPKDEGPDGSVARGPDMKDDAVVKANKGMILRKSVEYIRYLQQLVSAQATRNRELEAQLSTLRGADSSSSAAGSSPSPPDASSSLTSSLTSASLTSASTSFALDAPHKWDLGLADVHEAGEGEPLDDVDMDGDASGGEDERERERDDGLRGRARRRAEGVRVKEEGMEVS</sequence>
<keyword evidence="2" id="KW-1185">Reference proteome</keyword>
<reference evidence="1" key="2">
    <citation type="journal article" date="2022" name="New Phytol.">
        <title>Evolutionary transition to the ectomycorrhizal habit in the genomes of a hyperdiverse lineage of mushroom-forming fungi.</title>
        <authorList>
            <person name="Looney B."/>
            <person name="Miyauchi S."/>
            <person name="Morin E."/>
            <person name="Drula E."/>
            <person name="Courty P.E."/>
            <person name="Kohler A."/>
            <person name="Kuo A."/>
            <person name="LaButti K."/>
            <person name="Pangilinan J."/>
            <person name="Lipzen A."/>
            <person name="Riley R."/>
            <person name="Andreopoulos W."/>
            <person name="He G."/>
            <person name="Johnson J."/>
            <person name="Nolan M."/>
            <person name="Tritt A."/>
            <person name="Barry K.W."/>
            <person name="Grigoriev I.V."/>
            <person name="Nagy L.G."/>
            <person name="Hibbett D."/>
            <person name="Henrissat B."/>
            <person name="Matheny P.B."/>
            <person name="Labbe J."/>
            <person name="Martin F.M."/>
        </authorList>
    </citation>
    <scope>NUCLEOTIDE SEQUENCE</scope>
    <source>
        <strain evidence="1">FP105234-sp</strain>
    </source>
</reference>
<organism evidence="1 2">
    <name type="scientific">Auriscalpium vulgare</name>
    <dbReference type="NCBI Taxonomy" id="40419"/>
    <lineage>
        <taxon>Eukaryota</taxon>
        <taxon>Fungi</taxon>
        <taxon>Dikarya</taxon>
        <taxon>Basidiomycota</taxon>
        <taxon>Agaricomycotina</taxon>
        <taxon>Agaricomycetes</taxon>
        <taxon>Russulales</taxon>
        <taxon>Auriscalpiaceae</taxon>
        <taxon>Auriscalpium</taxon>
    </lineage>
</organism>
<name>A0ACB8RYH9_9AGAM</name>
<reference evidence="1" key="1">
    <citation type="submission" date="2021-02" db="EMBL/GenBank/DDBJ databases">
        <authorList>
            <consortium name="DOE Joint Genome Institute"/>
            <person name="Ahrendt S."/>
            <person name="Looney B.P."/>
            <person name="Miyauchi S."/>
            <person name="Morin E."/>
            <person name="Drula E."/>
            <person name="Courty P.E."/>
            <person name="Chicoki N."/>
            <person name="Fauchery L."/>
            <person name="Kohler A."/>
            <person name="Kuo A."/>
            <person name="Labutti K."/>
            <person name="Pangilinan J."/>
            <person name="Lipzen A."/>
            <person name="Riley R."/>
            <person name="Andreopoulos W."/>
            <person name="He G."/>
            <person name="Johnson J."/>
            <person name="Barry K.W."/>
            <person name="Grigoriev I.V."/>
            <person name="Nagy L."/>
            <person name="Hibbett D."/>
            <person name="Henrissat B."/>
            <person name="Matheny P.B."/>
            <person name="Labbe J."/>
            <person name="Martin F."/>
        </authorList>
    </citation>
    <scope>NUCLEOTIDE SEQUENCE</scope>
    <source>
        <strain evidence="1">FP105234-sp</strain>
    </source>
</reference>
<gene>
    <name evidence="1" type="ORF">FA95DRAFT_1604830</name>
</gene>
<accession>A0ACB8RYH9</accession>
<dbReference type="Proteomes" id="UP000814033">
    <property type="component" value="Unassembled WGS sequence"/>
</dbReference>
<protein>
    <submittedName>
        <fullName evidence="1">HLH-domain-containing protein</fullName>
    </submittedName>
</protein>
<dbReference type="EMBL" id="MU275880">
    <property type="protein sequence ID" value="KAI0048867.1"/>
    <property type="molecule type" value="Genomic_DNA"/>
</dbReference>